<reference evidence="2 3" key="1">
    <citation type="submission" date="2017-01" db="EMBL/GenBank/DDBJ databases">
        <authorList>
            <person name="Erauso G."/>
        </authorList>
    </citation>
    <scope>NUCLEOTIDE SEQUENCE [LARGE SCALE GENOMIC DNA]</scope>
    <source>
        <strain evidence="2">MESINF1</strain>
    </source>
</reference>
<gene>
    <name evidence="2" type="ORF">MESINF_2809</name>
</gene>
<name>A0A7Z7PS86_9BACT</name>
<dbReference type="Pfam" id="PF03372">
    <property type="entry name" value="Exo_endo_phos"/>
    <property type="match status" value="1"/>
</dbReference>
<dbReference type="Gene3D" id="3.60.10.10">
    <property type="entry name" value="Endonuclease/exonuclease/phosphatase"/>
    <property type="match status" value="1"/>
</dbReference>
<sequence length="253" mass="27789">MKKALVCLFLLMGMISMALTIKVMTYNIRHARGVDDVVDLQRIIDVVRSEEPDILILNEVDQGNPRTAGIHQAGEIAEALGMNLFFGPTEGTSYYGNAVLARFEIVQARSVTLPQPKWLNAAKRGAAIAAIEIEGVRVLVVGTHLGLAGIKEIETELSEIYSIVRESGLPAIVAGDFNVEYFDLENRMKEVIEELRSVNHYLGIDLHTIPANNPGPQIDYILASREFLPVNAYTVPSLASDHLPVVALLEMGR</sequence>
<dbReference type="SUPFAM" id="SSF56219">
    <property type="entry name" value="DNase I-like"/>
    <property type="match status" value="1"/>
</dbReference>
<dbReference type="GO" id="GO:0004527">
    <property type="term" value="F:exonuclease activity"/>
    <property type="evidence" value="ECO:0007669"/>
    <property type="project" value="UniProtKB-KW"/>
</dbReference>
<dbReference type="GO" id="GO:0006506">
    <property type="term" value="P:GPI anchor biosynthetic process"/>
    <property type="evidence" value="ECO:0007669"/>
    <property type="project" value="TreeGrafter"/>
</dbReference>
<evidence type="ECO:0000313" key="3">
    <source>
        <dbReference type="Proteomes" id="UP000250796"/>
    </source>
</evidence>
<dbReference type="GO" id="GO:0004519">
    <property type="term" value="F:endonuclease activity"/>
    <property type="evidence" value="ECO:0007669"/>
    <property type="project" value="UniProtKB-KW"/>
</dbReference>
<dbReference type="InterPro" id="IPR005135">
    <property type="entry name" value="Endo/exonuclease/phosphatase"/>
</dbReference>
<dbReference type="PANTHER" id="PTHR14859:SF15">
    <property type="entry name" value="ENDONUCLEASE_EXONUCLEASE_PHOSPHATASE DOMAIN-CONTAINING PROTEIN"/>
    <property type="match status" value="1"/>
</dbReference>
<keyword evidence="3" id="KW-1185">Reference proteome</keyword>
<protein>
    <submittedName>
        <fullName evidence="2">Putative Endonuclease/exonuclease/phosphatase</fullName>
    </submittedName>
</protein>
<keyword evidence="2" id="KW-0255">Endonuclease</keyword>
<dbReference type="KEGG" id="minf:MESINF_2809"/>
<evidence type="ECO:0000313" key="2">
    <source>
        <dbReference type="EMBL" id="SSC14249.1"/>
    </source>
</evidence>
<organism evidence="2 3">
    <name type="scientific">Mesotoga infera</name>
    <dbReference type="NCBI Taxonomy" id="1236046"/>
    <lineage>
        <taxon>Bacteria</taxon>
        <taxon>Thermotogati</taxon>
        <taxon>Thermotogota</taxon>
        <taxon>Thermotogae</taxon>
        <taxon>Kosmotogales</taxon>
        <taxon>Kosmotogaceae</taxon>
        <taxon>Mesotoga</taxon>
    </lineage>
</organism>
<feature type="domain" description="Endonuclease/exonuclease/phosphatase" evidence="1">
    <location>
        <begin position="24"/>
        <end position="242"/>
    </location>
</feature>
<evidence type="ECO:0000259" key="1">
    <source>
        <dbReference type="Pfam" id="PF03372"/>
    </source>
</evidence>
<keyword evidence="2" id="KW-0378">Hydrolase</keyword>
<dbReference type="Proteomes" id="UP000250796">
    <property type="component" value="Chromosome MESINF"/>
</dbReference>
<dbReference type="EMBL" id="LS974202">
    <property type="protein sequence ID" value="SSC14249.1"/>
    <property type="molecule type" value="Genomic_DNA"/>
</dbReference>
<dbReference type="InterPro" id="IPR051916">
    <property type="entry name" value="GPI-anchor_lipid_remodeler"/>
</dbReference>
<dbReference type="InterPro" id="IPR036691">
    <property type="entry name" value="Endo/exonu/phosph_ase_sf"/>
</dbReference>
<dbReference type="GO" id="GO:0016020">
    <property type="term" value="C:membrane"/>
    <property type="evidence" value="ECO:0007669"/>
    <property type="project" value="GOC"/>
</dbReference>
<dbReference type="AlphaFoldDB" id="A0A7Z7PS86"/>
<keyword evidence="2" id="KW-0540">Nuclease</keyword>
<dbReference type="RefSeq" id="WP_169700664.1">
    <property type="nucleotide sequence ID" value="NZ_LS974202.1"/>
</dbReference>
<accession>A0A7Z7PS86</accession>
<dbReference type="PANTHER" id="PTHR14859">
    <property type="entry name" value="CALCOFLUOR WHITE HYPERSENSITIVE PROTEIN PRECURSOR"/>
    <property type="match status" value="1"/>
</dbReference>
<proteinExistence type="predicted"/>
<keyword evidence="2" id="KW-0269">Exonuclease</keyword>